<dbReference type="Proteomes" id="UP000092932">
    <property type="component" value="Chromosome"/>
</dbReference>
<reference evidence="2 3" key="1">
    <citation type="submission" date="2016-07" db="EMBL/GenBank/DDBJ databases">
        <title>Complete genome sequence of Altererythrobacter dongtanensis KCTC 22672, a type strain with esterase isolated from tidal flat.</title>
        <authorList>
            <person name="Cheng H."/>
            <person name="Wu Y.-H."/>
            <person name="Zhou P."/>
            <person name="Huo Y.-Y."/>
            <person name="Wang C.-S."/>
            <person name="Xu X.-W."/>
        </authorList>
    </citation>
    <scope>NUCLEOTIDE SEQUENCE [LARGE SCALE GENOMIC DNA]</scope>
    <source>
        <strain evidence="2 3">KCTC 22672</strain>
    </source>
</reference>
<keyword evidence="1" id="KW-0812">Transmembrane</keyword>
<protein>
    <submittedName>
        <fullName evidence="2">Uncharacterized protein</fullName>
    </submittedName>
</protein>
<evidence type="ECO:0000313" key="2">
    <source>
        <dbReference type="EMBL" id="ANY20812.1"/>
    </source>
</evidence>
<dbReference type="KEGG" id="ado:A6F68_02312"/>
<keyword evidence="1" id="KW-1133">Transmembrane helix</keyword>
<evidence type="ECO:0000256" key="1">
    <source>
        <dbReference type="SAM" id="Phobius"/>
    </source>
</evidence>
<sequence length="44" mass="4839">MLLGSIVPRSIRQSRWTRRIAGVGLAWLALELALALGAAFWLFG</sequence>
<dbReference type="EMBL" id="CP016591">
    <property type="protein sequence ID" value="ANY20812.1"/>
    <property type="molecule type" value="Genomic_DNA"/>
</dbReference>
<name>A0A1B2AF78_9SPHN</name>
<dbReference type="STRING" id="692370.A6F68_02312"/>
<gene>
    <name evidence="2" type="ORF">A6F68_02312</name>
</gene>
<evidence type="ECO:0000313" key="3">
    <source>
        <dbReference type="Proteomes" id="UP000092932"/>
    </source>
</evidence>
<organism evidence="2 3">
    <name type="scientific">Tsuneonella dongtanensis</name>
    <dbReference type="NCBI Taxonomy" id="692370"/>
    <lineage>
        <taxon>Bacteria</taxon>
        <taxon>Pseudomonadati</taxon>
        <taxon>Pseudomonadota</taxon>
        <taxon>Alphaproteobacteria</taxon>
        <taxon>Sphingomonadales</taxon>
        <taxon>Erythrobacteraceae</taxon>
        <taxon>Tsuneonella</taxon>
    </lineage>
</organism>
<accession>A0A1B2AF78</accession>
<dbReference type="RefSeq" id="WP_257784442.1">
    <property type="nucleotide sequence ID" value="NZ_CP016591.1"/>
</dbReference>
<feature type="transmembrane region" description="Helical" evidence="1">
    <location>
        <begin position="20"/>
        <end position="43"/>
    </location>
</feature>
<keyword evidence="1" id="KW-0472">Membrane</keyword>
<keyword evidence="3" id="KW-1185">Reference proteome</keyword>
<dbReference type="AlphaFoldDB" id="A0A1B2AF78"/>
<proteinExistence type="predicted"/>